<gene>
    <name evidence="1" type="ORF">NCTC9836_01929</name>
</gene>
<dbReference type="Proteomes" id="UP000254664">
    <property type="component" value="Unassembled WGS sequence"/>
</dbReference>
<organism evidence="1 2">
    <name type="scientific">Clostridium putrefaciens</name>
    <dbReference type="NCBI Taxonomy" id="99675"/>
    <lineage>
        <taxon>Bacteria</taxon>
        <taxon>Bacillati</taxon>
        <taxon>Bacillota</taxon>
        <taxon>Clostridia</taxon>
        <taxon>Eubacteriales</taxon>
        <taxon>Clostridiaceae</taxon>
        <taxon>Clostridium</taxon>
    </lineage>
</organism>
<dbReference type="SFLD" id="SFLDG01129">
    <property type="entry name" value="C1.5:_HAD__Beta-PGM__Phosphata"/>
    <property type="match status" value="1"/>
</dbReference>
<accession>A0A381J8J4</accession>
<keyword evidence="2" id="KW-1185">Reference proteome</keyword>
<dbReference type="InterPro" id="IPR041492">
    <property type="entry name" value="HAD_2"/>
</dbReference>
<dbReference type="SUPFAM" id="SSF56784">
    <property type="entry name" value="HAD-like"/>
    <property type="match status" value="1"/>
</dbReference>
<dbReference type="GO" id="GO:0008967">
    <property type="term" value="F:phosphoglycolate phosphatase activity"/>
    <property type="evidence" value="ECO:0007669"/>
    <property type="project" value="TreeGrafter"/>
</dbReference>
<dbReference type="EMBL" id="UFWZ01000001">
    <property type="protein sequence ID" value="SUY47594.1"/>
    <property type="molecule type" value="Genomic_DNA"/>
</dbReference>
<dbReference type="OrthoDB" id="9792518at2"/>
<reference evidence="1 2" key="1">
    <citation type="submission" date="2018-06" db="EMBL/GenBank/DDBJ databases">
        <authorList>
            <consortium name="Pathogen Informatics"/>
            <person name="Doyle S."/>
        </authorList>
    </citation>
    <scope>NUCLEOTIDE SEQUENCE [LARGE SCALE GENOMIC DNA]</scope>
    <source>
        <strain evidence="1 2">NCTC9836</strain>
    </source>
</reference>
<dbReference type="AlphaFoldDB" id="A0A381J8J4"/>
<evidence type="ECO:0000313" key="2">
    <source>
        <dbReference type="Proteomes" id="UP000254664"/>
    </source>
</evidence>
<protein>
    <submittedName>
        <fullName evidence="1">HAD family phosphatase</fullName>
    </submittedName>
</protein>
<dbReference type="Gene3D" id="1.10.150.240">
    <property type="entry name" value="Putative phosphatase, domain 2"/>
    <property type="match status" value="1"/>
</dbReference>
<dbReference type="NCBIfam" id="TIGR01549">
    <property type="entry name" value="HAD-SF-IA-v1"/>
    <property type="match status" value="1"/>
</dbReference>
<dbReference type="SFLD" id="SFLDS00003">
    <property type="entry name" value="Haloacid_Dehalogenase"/>
    <property type="match status" value="1"/>
</dbReference>
<sequence>MKLDSIIFDLDGTLWDSTAEVVRSFNKTLSKYSEVKEKLTIDDIKGIMGFTIEDISLKFFPYLNKKKGLEIIKKCCEEECGYLENRGGILYPRVEENLKRLAATHKLFIVSNCQCGYIEAFFKAHGLSKYFIDYENPGRTGLLKGENIKLIIDRNNLKSPIYVGDTKGDLKAARFASIPFIYARYGFGEVKDYDYVVDKFEEVYEIVMS</sequence>
<dbReference type="Gene3D" id="3.40.50.1000">
    <property type="entry name" value="HAD superfamily/HAD-like"/>
    <property type="match status" value="1"/>
</dbReference>
<dbReference type="InterPro" id="IPR023198">
    <property type="entry name" value="PGP-like_dom2"/>
</dbReference>
<dbReference type="RefSeq" id="WP_115641540.1">
    <property type="nucleotide sequence ID" value="NZ_UFWZ01000001.1"/>
</dbReference>
<dbReference type="PANTHER" id="PTHR43434:SF1">
    <property type="entry name" value="PHOSPHOGLYCOLATE PHOSPHATASE"/>
    <property type="match status" value="1"/>
</dbReference>
<dbReference type="PANTHER" id="PTHR43434">
    <property type="entry name" value="PHOSPHOGLYCOLATE PHOSPHATASE"/>
    <property type="match status" value="1"/>
</dbReference>
<dbReference type="GO" id="GO:0006281">
    <property type="term" value="P:DNA repair"/>
    <property type="evidence" value="ECO:0007669"/>
    <property type="project" value="TreeGrafter"/>
</dbReference>
<dbReference type="InterPro" id="IPR023214">
    <property type="entry name" value="HAD_sf"/>
</dbReference>
<proteinExistence type="predicted"/>
<dbReference type="Pfam" id="PF13419">
    <property type="entry name" value="HAD_2"/>
    <property type="match status" value="1"/>
</dbReference>
<dbReference type="InterPro" id="IPR050155">
    <property type="entry name" value="HAD-like_hydrolase_sf"/>
</dbReference>
<dbReference type="InterPro" id="IPR006439">
    <property type="entry name" value="HAD-SF_hydro_IA"/>
</dbReference>
<evidence type="ECO:0000313" key="1">
    <source>
        <dbReference type="EMBL" id="SUY47594.1"/>
    </source>
</evidence>
<name>A0A381J8J4_9CLOT</name>
<dbReference type="InterPro" id="IPR036412">
    <property type="entry name" value="HAD-like_sf"/>
</dbReference>